<dbReference type="PRINTS" id="PR00260">
    <property type="entry name" value="CHEMTRNSDUCR"/>
</dbReference>
<dbReference type="Pfam" id="PF00015">
    <property type="entry name" value="MCPsignal"/>
    <property type="match status" value="1"/>
</dbReference>
<dbReference type="InterPro" id="IPR004089">
    <property type="entry name" value="MCPsignal_dom"/>
</dbReference>
<dbReference type="GO" id="GO:0007165">
    <property type="term" value="P:signal transduction"/>
    <property type="evidence" value="ECO:0007669"/>
    <property type="project" value="UniProtKB-KW"/>
</dbReference>
<reference evidence="6 7" key="1">
    <citation type="submission" date="2019-03" db="EMBL/GenBank/DDBJ databases">
        <title>Genomic Encyclopedia of Type Strains, Phase IV (KMG-IV): sequencing the most valuable type-strain genomes for metagenomic binning, comparative biology and taxonomic classification.</title>
        <authorList>
            <person name="Goeker M."/>
        </authorList>
    </citation>
    <scope>NUCLEOTIDE SEQUENCE [LARGE SCALE GENOMIC DNA]</scope>
    <source>
        <strain evidence="6 7">DSM 11901</strain>
    </source>
</reference>
<dbReference type="InterPro" id="IPR051310">
    <property type="entry name" value="MCP_chemotaxis"/>
</dbReference>
<keyword evidence="1" id="KW-0488">Methylation</keyword>
<dbReference type="OrthoDB" id="9177860at2"/>
<comment type="caution">
    <text evidence="6">The sequence shown here is derived from an EMBL/GenBank/DDBJ whole genome shotgun (WGS) entry which is preliminary data.</text>
</comment>
<keyword evidence="3" id="KW-0807">Transducer</keyword>
<dbReference type="PANTHER" id="PTHR43531">
    <property type="entry name" value="PROTEIN ICFG"/>
    <property type="match status" value="1"/>
</dbReference>
<name>A0A4R6R720_9BURK</name>
<evidence type="ECO:0000313" key="7">
    <source>
        <dbReference type="Proteomes" id="UP000294593"/>
    </source>
</evidence>
<protein>
    <submittedName>
        <fullName evidence="6">Methyl-accepting chemotaxis protein (MCP) signaling protein</fullName>
    </submittedName>
</protein>
<evidence type="ECO:0000259" key="5">
    <source>
        <dbReference type="PROSITE" id="PS50111"/>
    </source>
</evidence>
<dbReference type="InterPro" id="IPR004090">
    <property type="entry name" value="Chemotax_Me-accpt_rcpt"/>
</dbReference>
<proteinExistence type="inferred from homology"/>
<evidence type="ECO:0000256" key="2">
    <source>
        <dbReference type="ARBA" id="ARBA00029447"/>
    </source>
</evidence>
<gene>
    <name evidence="6" type="ORF">EV672_108132</name>
</gene>
<feature type="region of interest" description="Disordered" evidence="4">
    <location>
        <begin position="59"/>
        <end position="80"/>
    </location>
</feature>
<evidence type="ECO:0000256" key="1">
    <source>
        <dbReference type="ARBA" id="ARBA00022481"/>
    </source>
</evidence>
<dbReference type="GO" id="GO:0006935">
    <property type="term" value="P:chemotaxis"/>
    <property type="evidence" value="ECO:0007669"/>
    <property type="project" value="InterPro"/>
</dbReference>
<dbReference type="RefSeq" id="WP_133610319.1">
    <property type="nucleotide sequence ID" value="NZ_SNXW01000008.1"/>
</dbReference>
<organism evidence="6 7">
    <name type="scientific">Aquabacterium commune</name>
    <dbReference type="NCBI Taxonomy" id="70586"/>
    <lineage>
        <taxon>Bacteria</taxon>
        <taxon>Pseudomonadati</taxon>
        <taxon>Pseudomonadota</taxon>
        <taxon>Betaproteobacteria</taxon>
        <taxon>Burkholderiales</taxon>
        <taxon>Aquabacterium</taxon>
    </lineage>
</organism>
<dbReference type="EMBL" id="SNXW01000008">
    <property type="protein sequence ID" value="TDP81347.1"/>
    <property type="molecule type" value="Genomic_DNA"/>
</dbReference>
<dbReference type="Gene3D" id="1.10.287.950">
    <property type="entry name" value="Methyl-accepting chemotaxis protein"/>
    <property type="match status" value="1"/>
</dbReference>
<keyword evidence="7" id="KW-1185">Reference proteome</keyword>
<dbReference type="SUPFAM" id="SSF58104">
    <property type="entry name" value="Methyl-accepting chemotaxis protein (MCP) signaling domain"/>
    <property type="match status" value="1"/>
</dbReference>
<accession>A0A4R6R720</accession>
<evidence type="ECO:0000256" key="3">
    <source>
        <dbReference type="PROSITE-ProRule" id="PRU00284"/>
    </source>
</evidence>
<evidence type="ECO:0000313" key="6">
    <source>
        <dbReference type="EMBL" id="TDP81347.1"/>
    </source>
</evidence>
<feature type="compositionally biased region" description="Low complexity" evidence="4">
    <location>
        <begin position="69"/>
        <end position="80"/>
    </location>
</feature>
<evidence type="ECO:0000256" key="4">
    <source>
        <dbReference type="SAM" id="MobiDB-lite"/>
    </source>
</evidence>
<dbReference type="Proteomes" id="UP000294593">
    <property type="component" value="Unassembled WGS sequence"/>
</dbReference>
<feature type="domain" description="Methyl-accepting transducer" evidence="5">
    <location>
        <begin position="41"/>
        <end position="146"/>
    </location>
</feature>
<dbReference type="PROSITE" id="PS50111">
    <property type="entry name" value="CHEMOTAXIS_TRANSDUC_2"/>
    <property type="match status" value="1"/>
</dbReference>
<dbReference type="AlphaFoldDB" id="A0A4R6R720"/>
<comment type="similarity">
    <text evidence="2">Belongs to the methyl-accepting chemotaxis (MCP) protein family.</text>
</comment>
<dbReference type="GO" id="GO:0005886">
    <property type="term" value="C:plasma membrane"/>
    <property type="evidence" value="ECO:0007669"/>
    <property type="project" value="TreeGrafter"/>
</dbReference>
<dbReference type="GO" id="GO:0004888">
    <property type="term" value="F:transmembrane signaling receptor activity"/>
    <property type="evidence" value="ECO:0007669"/>
    <property type="project" value="InterPro"/>
</dbReference>
<dbReference type="PANTHER" id="PTHR43531:SF14">
    <property type="entry name" value="METHYL-ACCEPTING CHEMOTAXIS PROTEIN I-RELATED"/>
    <property type="match status" value="1"/>
</dbReference>
<sequence length="146" mass="15446">MRQLGGEPHDAARLLQGMAQGDLTASIRVRPGDRDSVMACLQQTSASMEELDSTVTQNAENARQAKHTAQQASSVAQQGGEAVGKVGKVVSTMRGINDSSKRIADITSVIDSIAFQTNILALNAAESLRTQAQQRVDAVAVFPLRG</sequence>